<feature type="region of interest" description="Disordered" evidence="1">
    <location>
        <begin position="38"/>
        <end position="115"/>
    </location>
</feature>
<dbReference type="AlphaFoldDB" id="A0AAE1AD99"/>
<proteinExistence type="predicted"/>
<keyword evidence="3" id="KW-1185">Reference proteome</keyword>
<accession>A0AAE1AD99</accession>
<sequence>MQWQGEWSPHALCCHSTIEKKFTEIKTTAKTDALNLLLQSGRARSRQAGRVPGPTPRKGPPIRTGGNPLPRRGARSRQAGRVPGPTPRKGPPIRTGGNPLPRRGARSQAIDRNEF</sequence>
<dbReference type="Proteomes" id="UP001283361">
    <property type="component" value="Unassembled WGS sequence"/>
</dbReference>
<dbReference type="EMBL" id="JAWDGP010002063">
    <property type="protein sequence ID" value="KAK3785764.1"/>
    <property type="molecule type" value="Genomic_DNA"/>
</dbReference>
<evidence type="ECO:0000313" key="3">
    <source>
        <dbReference type="Proteomes" id="UP001283361"/>
    </source>
</evidence>
<comment type="caution">
    <text evidence="2">The sequence shown here is derived from an EMBL/GenBank/DDBJ whole genome shotgun (WGS) entry which is preliminary data.</text>
</comment>
<evidence type="ECO:0000313" key="2">
    <source>
        <dbReference type="EMBL" id="KAK3785764.1"/>
    </source>
</evidence>
<organism evidence="2 3">
    <name type="scientific">Elysia crispata</name>
    <name type="common">lettuce slug</name>
    <dbReference type="NCBI Taxonomy" id="231223"/>
    <lineage>
        <taxon>Eukaryota</taxon>
        <taxon>Metazoa</taxon>
        <taxon>Spiralia</taxon>
        <taxon>Lophotrochozoa</taxon>
        <taxon>Mollusca</taxon>
        <taxon>Gastropoda</taxon>
        <taxon>Heterobranchia</taxon>
        <taxon>Euthyneura</taxon>
        <taxon>Panpulmonata</taxon>
        <taxon>Sacoglossa</taxon>
        <taxon>Placobranchoidea</taxon>
        <taxon>Plakobranchidae</taxon>
        <taxon>Elysia</taxon>
    </lineage>
</organism>
<name>A0AAE1AD99_9GAST</name>
<reference evidence="2" key="1">
    <citation type="journal article" date="2023" name="G3 (Bethesda)">
        <title>A reference genome for the long-term kleptoplast-retaining sea slug Elysia crispata morphotype clarki.</title>
        <authorList>
            <person name="Eastman K.E."/>
            <person name="Pendleton A.L."/>
            <person name="Shaikh M.A."/>
            <person name="Suttiyut T."/>
            <person name="Ogas R."/>
            <person name="Tomko P."/>
            <person name="Gavelis G."/>
            <person name="Widhalm J.R."/>
            <person name="Wisecaver J.H."/>
        </authorList>
    </citation>
    <scope>NUCLEOTIDE SEQUENCE</scope>
    <source>
        <strain evidence="2">ECLA1</strain>
    </source>
</reference>
<gene>
    <name evidence="2" type="ORF">RRG08_051086</name>
</gene>
<evidence type="ECO:0000256" key="1">
    <source>
        <dbReference type="SAM" id="MobiDB-lite"/>
    </source>
</evidence>
<protein>
    <submittedName>
        <fullName evidence="2">Uncharacterized protein</fullName>
    </submittedName>
</protein>